<evidence type="ECO:0000313" key="4">
    <source>
        <dbReference type="Proteomes" id="UP001248067"/>
    </source>
</evidence>
<dbReference type="EMBL" id="VJSY01000006">
    <property type="protein sequence ID" value="MDR8752730.1"/>
    <property type="molecule type" value="Genomic_DNA"/>
</dbReference>
<evidence type="ECO:0000313" key="1">
    <source>
        <dbReference type="EMBL" id="MDR8752730.1"/>
    </source>
</evidence>
<evidence type="ECO:0000313" key="2">
    <source>
        <dbReference type="EMBL" id="VWB34444.1"/>
    </source>
</evidence>
<evidence type="ECO:0000313" key="3">
    <source>
        <dbReference type="Proteomes" id="UP000494162"/>
    </source>
</evidence>
<reference evidence="2 3" key="2">
    <citation type="submission" date="2019-09" db="EMBL/GenBank/DDBJ databases">
        <authorList>
            <person name="Depoorter E."/>
        </authorList>
    </citation>
    <scope>NUCLEOTIDE SEQUENCE [LARGE SCALE GENOMIC DNA]</scope>
    <source>
        <strain evidence="2">LMG 26883</strain>
    </source>
</reference>
<accession>A0A6P2IZS2</accession>
<dbReference type="EMBL" id="CABVPP010000007">
    <property type="protein sequence ID" value="VWB34444.1"/>
    <property type="molecule type" value="Genomic_DNA"/>
</dbReference>
<proteinExistence type="predicted"/>
<dbReference type="Proteomes" id="UP000494162">
    <property type="component" value="Unassembled WGS sequence"/>
</dbReference>
<dbReference type="AlphaFoldDB" id="A0A6P2IZS2"/>
<dbReference type="Proteomes" id="UP001248067">
    <property type="component" value="Unassembled WGS sequence"/>
</dbReference>
<sequence>MHRFVPIDAGPASCAPAAHRGRPTVLPGSHGTLAIVDV</sequence>
<keyword evidence="4" id="KW-1185">Reference proteome</keyword>
<name>A0A6P2IZS2_9BURK</name>
<organism evidence="2 3">
    <name type="scientific">Burkholderia pseudomultivorans</name>
    <dbReference type="NCBI Taxonomy" id="1207504"/>
    <lineage>
        <taxon>Bacteria</taxon>
        <taxon>Pseudomonadati</taxon>
        <taxon>Pseudomonadota</taxon>
        <taxon>Betaproteobacteria</taxon>
        <taxon>Burkholderiales</taxon>
        <taxon>Burkholderiaceae</taxon>
        <taxon>Burkholderia</taxon>
        <taxon>Burkholderia cepacia complex</taxon>
    </lineage>
</organism>
<gene>
    <name evidence="2" type="ORF">BPS26883_01521</name>
    <name evidence="1" type="ORF">FEQ00_01137</name>
</gene>
<protein>
    <submittedName>
        <fullName evidence="2">Uncharacterized protein</fullName>
    </submittedName>
</protein>
<reference evidence="1 4" key="1">
    <citation type="submission" date="2019-06" db="EMBL/GenBank/DDBJ databases">
        <title>Evolution of Burkholderia multivorans in the lungs of Cystic Fibrosis patients.</title>
        <authorList>
            <person name="Moreira L.M."/>
        </authorList>
    </citation>
    <scope>NUCLEOTIDE SEQUENCE [LARGE SCALE GENOMIC DNA]</scope>
    <source>
        <strain evidence="1 4">VC13239</strain>
    </source>
</reference>